<gene>
    <name evidence="2" type="ORF">SAMN05660649_02008</name>
</gene>
<evidence type="ECO:0000313" key="3">
    <source>
        <dbReference type="Proteomes" id="UP000199337"/>
    </source>
</evidence>
<dbReference type="Proteomes" id="UP000199337">
    <property type="component" value="Unassembled WGS sequence"/>
</dbReference>
<protein>
    <submittedName>
        <fullName evidence="2">Putative membrane fusion protein</fullName>
    </submittedName>
</protein>
<name>A0A1I2SU00_9FIRM</name>
<dbReference type="RefSeq" id="WP_092471205.1">
    <property type="nucleotide sequence ID" value="NZ_FOOX01000006.1"/>
</dbReference>
<evidence type="ECO:0000313" key="2">
    <source>
        <dbReference type="EMBL" id="SFG56345.1"/>
    </source>
</evidence>
<dbReference type="Pfam" id="PF26018">
    <property type="entry name" value="BSH_RND_rel"/>
    <property type="match status" value="1"/>
</dbReference>
<feature type="domain" description="RND related barrel-sandwich hybrid" evidence="1">
    <location>
        <begin position="69"/>
        <end position="165"/>
    </location>
</feature>
<dbReference type="STRING" id="341036.SAMN05660649_02008"/>
<dbReference type="InterPro" id="IPR058709">
    <property type="entry name" value="BSH_RND-rel"/>
</dbReference>
<sequence length="316" mass="34653">MGKYRLRPGRFILALVMLAGILMVAVWGGMSTLGFAKDAVVARMLDVEQLTWQESVRSVQAEGIIIRGEETIKAPLSGELQLLVKDGERLRVGAPIARIDGVSEETIVSPRAGIFCTHLDGLENLLDPGMTDVLDMEAVEKITNRTGVDGSEEVAGGTLIGKVVDNLNPIIIYLRADQPEDVPAAPFQKGSVIKLSQGQQEIRGKIISLWNENNSYTMFVQVDDNNYPENFVHQRHQKIDLALERLEGWLVPEGAIAFKDGDPGLYLVEKQTVTFAPVTVEGRLNGMVSVSSKRLSNMVRYVVNPDWASEGIRLGG</sequence>
<organism evidence="2 3">
    <name type="scientific">Desulfotruncus arcticus DSM 17038</name>
    <dbReference type="NCBI Taxonomy" id="1121424"/>
    <lineage>
        <taxon>Bacteria</taxon>
        <taxon>Bacillati</taxon>
        <taxon>Bacillota</taxon>
        <taxon>Clostridia</taxon>
        <taxon>Eubacteriales</taxon>
        <taxon>Desulfallaceae</taxon>
        <taxon>Desulfotruncus</taxon>
    </lineage>
</organism>
<accession>A0A1I2SU00</accession>
<keyword evidence="3" id="KW-1185">Reference proteome</keyword>
<dbReference type="EMBL" id="FOOX01000006">
    <property type="protein sequence ID" value="SFG56345.1"/>
    <property type="molecule type" value="Genomic_DNA"/>
</dbReference>
<dbReference type="OrthoDB" id="1722186at2"/>
<evidence type="ECO:0000259" key="1">
    <source>
        <dbReference type="Pfam" id="PF26018"/>
    </source>
</evidence>
<proteinExistence type="predicted"/>
<reference evidence="3" key="1">
    <citation type="submission" date="2016-10" db="EMBL/GenBank/DDBJ databases">
        <authorList>
            <person name="Varghese N."/>
            <person name="Submissions S."/>
        </authorList>
    </citation>
    <scope>NUCLEOTIDE SEQUENCE [LARGE SCALE GENOMIC DNA]</scope>
    <source>
        <strain evidence="3">DSM 17038</strain>
    </source>
</reference>
<dbReference type="AlphaFoldDB" id="A0A1I2SU00"/>